<feature type="domain" description="TF-B3" evidence="7">
    <location>
        <begin position="148"/>
        <end position="244"/>
    </location>
</feature>
<name>A0A8T0QBS9_PANVG</name>
<keyword evidence="9" id="KW-1185">Reference proteome</keyword>
<feature type="domain" description="TF-B3" evidence="7">
    <location>
        <begin position="445"/>
        <end position="540"/>
    </location>
</feature>
<proteinExistence type="predicted"/>
<feature type="region of interest" description="Disordered" evidence="6">
    <location>
        <begin position="249"/>
        <end position="291"/>
    </location>
</feature>
<dbReference type="PANTHER" id="PTHR31674">
    <property type="entry name" value="B3 DOMAIN-CONTAINING PROTEIN REM-LIKE 3-RELATED"/>
    <property type="match status" value="1"/>
</dbReference>
<evidence type="ECO:0000256" key="3">
    <source>
        <dbReference type="ARBA" id="ARBA00023125"/>
    </source>
</evidence>
<dbReference type="Gene3D" id="2.40.330.10">
    <property type="entry name" value="DNA-binding pseudobarrel domain"/>
    <property type="match status" value="4"/>
</dbReference>
<keyword evidence="5" id="KW-0539">Nucleus</keyword>
<sequence length="544" mass="61344">MAAHIRECPEPMVTVLISSATVQRLPRAMQVQVQMQVQMTSKLRIPDDLAEEIGAGETLVVGPLGGKGKALWRVEVGRDGDGAFLGRGWPELADACGVDAGWLLVLRHRGRGVLTFKAFDDTRCLRDLVNPAPPPAEAAVSGKATTRKPQFIIVLPTDFMEKMIIPANFVQQHIPKEHRNNCMAIVLGPNGKVYNIKLETDRSDMFFTGGWSQFMVFHDITESNALLIRYEGNMVFTVKVFGSDGFQRDSKQKENRVQQRSTLPHSEKLQKASSVSIQKRKRKNKTSLGRNSIYKIGPPSWIKKQINANSLEKHLALAKAFCDAIGLQEPCTITLRTSRTDGIKSWLVRGLPCKNSSYLLVQGWRQFCEENHLKEGDTCTFNVIETTLWNVLITTHEEKMNQFCYDSPKSKKDKSNTNGQKMLQGFMNYLNKSRTKSVFEIGPPAWIKKEINASTIENHLNLPLPFCEAIGLQKHCMITLKTSTSSTKSWQARLNPYQNCCQLVGGWKSFCRDNGIRVGDVCTMHIIETALWNVTVDRREDRTW</sequence>
<feature type="domain" description="TF-B3" evidence="7">
    <location>
        <begin position="300"/>
        <end position="397"/>
    </location>
</feature>
<keyword evidence="3" id="KW-0238">DNA-binding</keyword>
<evidence type="ECO:0000259" key="7">
    <source>
        <dbReference type="PROSITE" id="PS50863"/>
    </source>
</evidence>
<dbReference type="GO" id="GO:0005634">
    <property type="term" value="C:nucleus"/>
    <property type="evidence" value="ECO:0007669"/>
    <property type="project" value="UniProtKB-SubCell"/>
</dbReference>
<keyword evidence="4" id="KW-0804">Transcription</keyword>
<dbReference type="SMART" id="SM01019">
    <property type="entry name" value="B3"/>
    <property type="match status" value="4"/>
</dbReference>
<dbReference type="InterPro" id="IPR015300">
    <property type="entry name" value="DNA-bd_pseudobarrel_sf"/>
</dbReference>
<feature type="domain" description="TF-B3" evidence="7">
    <location>
        <begin position="28"/>
        <end position="122"/>
    </location>
</feature>
<dbReference type="Pfam" id="PF02362">
    <property type="entry name" value="B3"/>
    <property type="match status" value="3"/>
</dbReference>
<dbReference type="PROSITE" id="PS50863">
    <property type="entry name" value="B3"/>
    <property type="match status" value="4"/>
</dbReference>
<dbReference type="PANTHER" id="PTHR31674:SF86">
    <property type="entry name" value="B3 DOMAIN-CONTAINING PROTEIN OS04G0347400-RELATED"/>
    <property type="match status" value="1"/>
</dbReference>
<dbReference type="InterPro" id="IPR039218">
    <property type="entry name" value="REM_fam"/>
</dbReference>
<comment type="subcellular location">
    <subcellularLocation>
        <location evidence="1">Nucleus</location>
    </subcellularLocation>
</comment>
<gene>
    <name evidence="8" type="ORF">PVAP13_7KG176711</name>
</gene>
<dbReference type="CDD" id="cd10017">
    <property type="entry name" value="B3_DNA"/>
    <property type="match status" value="3"/>
</dbReference>
<comment type="caution">
    <text evidence="8">The sequence shown here is derived from an EMBL/GenBank/DDBJ whole genome shotgun (WGS) entry which is preliminary data.</text>
</comment>
<dbReference type="GO" id="GO:0003677">
    <property type="term" value="F:DNA binding"/>
    <property type="evidence" value="ECO:0007669"/>
    <property type="project" value="UniProtKB-KW"/>
</dbReference>
<dbReference type="Proteomes" id="UP000823388">
    <property type="component" value="Chromosome 7K"/>
</dbReference>
<reference evidence="8 9" key="1">
    <citation type="submission" date="2020-05" db="EMBL/GenBank/DDBJ databases">
        <title>WGS assembly of Panicum virgatum.</title>
        <authorList>
            <person name="Lovell J.T."/>
            <person name="Jenkins J."/>
            <person name="Shu S."/>
            <person name="Juenger T.E."/>
            <person name="Schmutz J."/>
        </authorList>
    </citation>
    <scope>NUCLEOTIDE SEQUENCE [LARGE SCALE GENOMIC DNA]</scope>
    <source>
        <strain evidence="9">cv. AP13</strain>
    </source>
</reference>
<dbReference type="InterPro" id="IPR003340">
    <property type="entry name" value="B3_DNA-bd"/>
</dbReference>
<organism evidence="8 9">
    <name type="scientific">Panicum virgatum</name>
    <name type="common">Blackwell switchgrass</name>
    <dbReference type="NCBI Taxonomy" id="38727"/>
    <lineage>
        <taxon>Eukaryota</taxon>
        <taxon>Viridiplantae</taxon>
        <taxon>Streptophyta</taxon>
        <taxon>Embryophyta</taxon>
        <taxon>Tracheophyta</taxon>
        <taxon>Spermatophyta</taxon>
        <taxon>Magnoliopsida</taxon>
        <taxon>Liliopsida</taxon>
        <taxon>Poales</taxon>
        <taxon>Poaceae</taxon>
        <taxon>PACMAD clade</taxon>
        <taxon>Panicoideae</taxon>
        <taxon>Panicodae</taxon>
        <taxon>Paniceae</taxon>
        <taxon>Panicinae</taxon>
        <taxon>Panicum</taxon>
        <taxon>Panicum sect. Hiantes</taxon>
    </lineage>
</organism>
<dbReference type="SUPFAM" id="SSF101936">
    <property type="entry name" value="DNA-binding pseudobarrel domain"/>
    <property type="match status" value="4"/>
</dbReference>
<accession>A0A8T0QBS9</accession>
<evidence type="ECO:0000256" key="2">
    <source>
        <dbReference type="ARBA" id="ARBA00023015"/>
    </source>
</evidence>
<dbReference type="AlphaFoldDB" id="A0A8T0QBS9"/>
<evidence type="ECO:0000313" key="8">
    <source>
        <dbReference type="EMBL" id="KAG2571293.1"/>
    </source>
</evidence>
<protein>
    <recommendedName>
        <fullName evidence="7">TF-B3 domain-containing protein</fullName>
    </recommendedName>
</protein>
<dbReference type="EMBL" id="CM029049">
    <property type="protein sequence ID" value="KAG2571293.1"/>
    <property type="molecule type" value="Genomic_DNA"/>
</dbReference>
<keyword evidence="2" id="KW-0805">Transcription regulation</keyword>
<evidence type="ECO:0000256" key="5">
    <source>
        <dbReference type="ARBA" id="ARBA00023242"/>
    </source>
</evidence>
<evidence type="ECO:0000256" key="1">
    <source>
        <dbReference type="ARBA" id="ARBA00004123"/>
    </source>
</evidence>
<evidence type="ECO:0000313" key="9">
    <source>
        <dbReference type="Proteomes" id="UP000823388"/>
    </source>
</evidence>
<evidence type="ECO:0000256" key="4">
    <source>
        <dbReference type="ARBA" id="ARBA00023163"/>
    </source>
</evidence>
<evidence type="ECO:0000256" key="6">
    <source>
        <dbReference type="SAM" id="MobiDB-lite"/>
    </source>
</evidence>